<accession>X1EHP9</accession>
<sequence>MHLQNLKVRKFVESTGADLKALIAVMEGFDSDIDDIFSSFSEMKLKFRKIKVPVLSVVGSDDSLTNNKSLVAELIPGACHFQIQGKDHLTVVPDPKFHMVVEAFLQFVNKK</sequence>
<gene>
    <name evidence="1" type="ORF">S01H4_56869</name>
</gene>
<dbReference type="Gene3D" id="3.40.50.1820">
    <property type="entry name" value="alpha/beta hydrolase"/>
    <property type="match status" value="1"/>
</dbReference>
<dbReference type="EMBL" id="BART01033003">
    <property type="protein sequence ID" value="GAH16639.1"/>
    <property type="molecule type" value="Genomic_DNA"/>
</dbReference>
<comment type="caution">
    <text evidence="1">The sequence shown here is derived from an EMBL/GenBank/DDBJ whole genome shotgun (WGS) entry which is preliminary data.</text>
</comment>
<protein>
    <recommendedName>
        <fullName evidence="2">AB hydrolase-1 domain-containing protein</fullName>
    </recommendedName>
</protein>
<dbReference type="SUPFAM" id="SSF53474">
    <property type="entry name" value="alpha/beta-Hydrolases"/>
    <property type="match status" value="1"/>
</dbReference>
<dbReference type="AlphaFoldDB" id="X1EHP9"/>
<evidence type="ECO:0008006" key="2">
    <source>
        <dbReference type="Google" id="ProtNLM"/>
    </source>
</evidence>
<proteinExistence type="predicted"/>
<organism evidence="1">
    <name type="scientific">marine sediment metagenome</name>
    <dbReference type="NCBI Taxonomy" id="412755"/>
    <lineage>
        <taxon>unclassified sequences</taxon>
        <taxon>metagenomes</taxon>
        <taxon>ecological metagenomes</taxon>
    </lineage>
</organism>
<dbReference type="InterPro" id="IPR029058">
    <property type="entry name" value="AB_hydrolase_fold"/>
</dbReference>
<reference evidence="1" key="1">
    <citation type="journal article" date="2014" name="Front. Microbiol.">
        <title>High frequency of phylogenetically diverse reductive dehalogenase-homologous genes in deep subseafloor sedimentary metagenomes.</title>
        <authorList>
            <person name="Kawai M."/>
            <person name="Futagami T."/>
            <person name="Toyoda A."/>
            <person name="Takaki Y."/>
            <person name="Nishi S."/>
            <person name="Hori S."/>
            <person name="Arai W."/>
            <person name="Tsubouchi T."/>
            <person name="Morono Y."/>
            <person name="Uchiyama I."/>
            <person name="Ito T."/>
            <person name="Fujiyama A."/>
            <person name="Inagaki F."/>
            <person name="Takami H."/>
        </authorList>
    </citation>
    <scope>NUCLEOTIDE SEQUENCE</scope>
    <source>
        <strain evidence="1">Expedition CK06-06</strain>
    </source>
</reference>
<name>X1EHP9_9ZZZZ</name>
<evidence type="ECO:0000313" key="1">
    <source>
        <dbReference type="EMBL" id="GAH16639.1"/>
    </source>
</evidence>